<evidence type="ECO:0000313" key="2">
    <source>
        <dbReference type="Proteomes" id="UP000738349"/>
    </source>
</evidence>
<comment type="caution">
    <text evidence="1">The sequence shown here is derived from an EMBL/GenBank/DDBJ whole genome shotgun (WGS) entry which is preliminary data.</text>
</comment>
<sequence length="169" mass="19420">MVTHDARETMGQRGVDRISGSFQDVKWLGLTMEYKPYPFVGDAGGAHFLAHEERLCKALRKLPQPKRLALTIFQTQVMYIVRRMNTAEGHPDSDATVVSTDEYTRWYTDLIHRFGLALPELQQLYILVRFPAVYRGIRPEDGGQMVVERVKLQEESLRFTFPVGVFGED</sequence>
<evidence type="ECO:0000313" key="1">
    <source>
        <dbReference type="EMBL" id="KAH7136464.1"/>
    </source>
</evidence>
<name>A0A9P9EBX3_9HYPO</name>
<proteinExistence type="predicted"/>
<gene>
    <name evidence="1" type="ORF">EDB81DRAFT_80170</name>
</gene>
<dbReference type="Proteomes" id="UP000738349">
    <property type="component" value="Unassembled WGS sequence"/>
</dbReference>
<reference evidence="1" key="1">
    <citation type="journal article" date="2021" name="Nat. Commun.">
        <title>Genetic determinants of endophytism in the Arabidopsis root mycobiome.</title>
        <authorList>
            <person name="Mesny F."/>
            <person name="Miyauchi S."/>
            <person name="Thiergart T."/>
            <person name="Pickel B."/>
            <person name="Atanasova L."/>
            <person name="Karlsson M."/>
            <person name="Huettel B."/>
            <person name="Barry K.W."/>
            <person name="Haridas S."/>
            <person name="Chen C."/>
            <person name="Bauer D."/>
            <person name="Andreopoulos W."/>
            <person name="Pangilinan J."/>
            <person name="LaButti K."/>
            <person name="Riley R."/>
            <person name="Lipzen A."/>
            <person name="Clum A."/>
            <person name="Drula E."/>
            <person name="Henrissat B."/>
            <person name="Kohler A."/>
            <person name="Grigoriev I.V."/>
            <person name="Martin F.M."/>
            <person name="Hacquard S."/>
        </authorList>
    </citation>
    <scope>NUCLEOTIDE SEQUENCE</scope>
    <source>
        <strain evidence="1">MPI-CAGE-AT-0147</strain>
    </source>
</reference>
<dbReference type="OrthoDB" id="5078891at2759"/>
<dbReference type="AlphaFoldDB" id="A0A9P9EBX3"/>
<protein>
    <submittedName>
        <fullName evidence="1">Uncharacterized protein</fullName>
    </submittedName>
</protein>
<dbReference type="EMBL" id="JAGMUV010000013">
    <property type="protein sequence ID" value="KAH7136464.1"/>
    <property type="molecule type" value="Genomic_DNA"/>
</dbReference>
<keyword evidence="2" id="KW-1185">Reference proteome</keyword>
<accession>A0A9P9EBX3</accession>
<organism evidence="1 2">
    <name type="scientific">Dactylonectria macrodidyma</name>
    <dbReference type="NCBI Taxonomy" id="307937"/>
    <lineage>
        <taxon>Eukaryota</taxon>
        <taxon>Fungi</taxon>
        <taxon>Dikarya</taxon>
        <taxon>Ascomycota</taxon>
        <taxon>Pezizomycotina</taxon>
        <taxon>Sordariomycetes</taxon>
        <taxon>Hypocreomycetidae</taxon>
        <taxon>Hypocreales</taxon>
        <taxon>Nectriaceae</taxon>
        <taxon>Dactylonectria</taxon>
    </lineage>
</organism>